<keyword evidence="4" id="KW-0614">Plasmid</keyword>
<dbReference type="EMBL" id="CP003229">
    <property type="protein sequence ID" value="AEW99472.1"/>
    <property type="molecule type" value="Genomic_DNA"/>
</dbReference>
<dbReference type="PANTHER" id="PTHR24220">
    <property type="entry name" value="IMPORT ATP-BINDING PROTEIN"/>
    <property type="match status" value="1"/>
</dbReference>
<dbReference type="OrthoDB" id="9805514at2"/>
<evidence type="ECO:0000313" key="5">
    <source>
        <dbReference type="Proteomes" id="UP000007842"/>
    </source>
</evidence>
<proteinExistence type="predicted"/>
<dbReference type="Proteomes" id="UP000007842">
    <property type="component" value="Plasmid pSCATT"/>
</dbReference>
<keyword evidence="2 4" id="KW-0067">ATP-binding</keyword>
<gene>
    <name evidence="4" type="ordered locus">SCATT_p12790</name>
</gene>
<dbReference type="Pfam" id="PF00005">
    <property type="entry name" value="ABC_tran"/>
    <property type="match status" value="1"/>
</dbReference>
<name>F8JLU2_STREN</name>
<evidence type="ECO:0000256" key="2">
    <source>
        <dbReference type="ARBA" id="ARBA00022840"/>
    </source>
</evidence>
<feature type="domain" description="ABC transporter" evidence="3">
    <location>
        <begin position="22"/>
        <end position="234"/>
    </location>
</feature>
<dbReference type="InterPro" id="IPR003439">
    <property type="entry name" value="ABC_transporter-like_ATP-bd"/>
</dbReference>
<organism evidence="4 5">
    <name type="scientific">Streptantibioticus cattleyicolor (strain ATCC 35852 / DSM 46488 / JCM 4925 / NBRC 14057 / NRRL 8057)</name>
    <name type="common">Streptomyces cattleya</name>
    <dbReference type="NCBI Taxonomy" id="1003195"/>
    <lineage>
        <taxon>Bacteria</taxon>
        <taxon>Bacillati</taxon>
        <taxon>Actinomycetota</taxon>
        <taxon>Actinomycetes</taxon>
        <taxon>Kitasatosporales</taxon>
        <taxon>Streptomycetaceae</taxon>
        <taxon>Streptantibioticus</taxon>
    </lineage>
</organism>
<dbReference type="RefSeq" id="WP_014150915.1">
    <property type="nucleotide sequence ID" value="NC_016113.1"/>
</dbReference>
<geneLocation type="plasmid" evidence="4 5">
    <name>pSCATT</name>
</geneLocation>
<dbReference type="GO" id="GO:0016887">
    <property type="term" value="F:ATP hydrolysis activity"/>
    <property type="evidence" value="ECO:0007669"/>
    <property type="project" value="InterPro"/>
</dbReference>
<dbReference type="PATRIC" id="fig|1003195.11.peg.443"/>
<dbReference type="KEGG" id="scy:SCATT_p12790"/>
<keyword evidence="5" id="KW-1185">Reference proteome</keyword>
<protein>
    <submittedName>
        <fullName evidence="4">ABC transporter ATP-binding protein</fullName>
    </submittedName>
</protein>
<dbReference type="InterPro" id="IPR015854">
    <property type="entry name" value="ABC_transpr_LolD-like"/>
</dbReference>
<dbReference type="HOGENOM" id="CLU_000604_1_22_11"/>
<evidence type="ECO:0000313" key="4">
    <source>
        <dbReference type="EMBL" id="AEW99472.1"/>
    </source>
</evidence>
<accession>G8XFL1</accession>
<dbReference type="GO" id="GO:0022857">
    <property type="term" value="F:transmembrane transporter activity"/>
    <property type="evidence" value="ECO:0007669"/>
    <property type="project" value="TreeGrafter"/>
</dbReference>
<dbReference type="AlphaFoldDB" id="F8JLU2"/>
<dbReference type="InterPro" id="IPR027417">
    <property type="entry name" value="P-loop_NTPase"/>
</dbReference>
<dbReference type="KEGG" id="sct:SCAT_p0460"/>
<evidence type="ECO:0000256" key="1">
    <source>
        <dbReference type="ARBA" id="ARBA00022741"/>
    </source>
</evidence>
<dbReference type="GO" id="GO:0005886">
    <property type="term" value="C:plasma membrane"/>
    <property type="evidence" value="ECO:0007669"/>
    <property type="project" value="TreeGrafter"/>
</dbReference>
<accession>F8JLU2</accession>
<dbReference type="Gene3D" id="3.40.50.300">
    <property type="entry name" value="P-loop containing nucleotide triphosphate hydrolases"/>
    <property type="match status" value="1"/>
</dbReference>
<dbReference type="PANTHER" id="PTHR24220:SF685">
    <property type="entry name" value="ABC TRANSPORTER RELATED"/>
    <property type="match status" value="1"/>
</dbReference>
<dbReference type="SMART" id="SM00382">
    <property type="entry name" value="AAA"/>
    <property type="match status" value="1"/>
</dbReference>
<keyword evidence="1" id="KW-0547">Nucleotide-binding</keyword>
<dbReference type="InterPro" id="IPR003593">
    <property type="entry name" value="AAA+_ATPase"/>
</dbReference>
<dbReference type="SUPFAM" id="SSF52540">
    <property type="entry name" value="P-loop containing nucleoside triphosphate hydrolases"/>
    <property type="match status" value="1"/>
</dbReference>
<dbReference type="PROSITE" id="PS50893">
    <property type="entry name" value="ABC_TRANSPORTER_2"/>
    <property type="match status" value="1"/>
</dbReference>
<dbReference type="GO" id="GO:0005524">
    <property type="term" value="F:ATP binding"/>
    <property type="evidence" value="ECO:0007669"/>
    <property type="project" value="UniProtKB-KW"/>
</dbReference>
<reference evidence="5" key="1">
    <citation type="submission" date="2011-12" db="EMBL/GenBank/DDBJ databases">
        <title>Complete genome sequence of Streptomyces cattleya strain DSM 46488.</title>
        <authorList>
            <person name="Ou H.-Y."/>
            <person name="Li P."/>
            <person name="Zhao C."/>
            <person name="O'Hagan D."/>
            <person name="Deng Z."/>
        </authorList>
    </citation>
    <scope>NUCLEOTIDE SEQUENCE [LARGE SCALE GENOMIC DNA]</scope>
    <source>
        <strain evidence="5">ATCC 35852 / DSM 46488 / JCM 4925 / NBRC 14057 / NRRL 8057</strain>
        <plasmid evidence="5">Plasmid pSCATT</plasmid>
    </source>
</reference>
<sequence length="237" mass="24768">MQVSTRLCQAGSPPSRPPRVVLAAFGVRKSFGPYVALDGASLAIRPGEAVVVRGEPGAGKSTLLMCLANHLRADAGLVVYQGVRLGVERTSGGPALLTGAAMLRPDLTCAENVARPLRRMGLRRRAARRVATAWLDRLGAPGCGRRYPGELSCGQSHRVAAATVLATAPRVVLADDPAELMDRGEALDVTRSVLEAARAVGAALVLAARDASVAADADRQVLLREGRVVGGREIPGW</sequence>
<evidence type="ECO:0000259" key="3">
    <source>
        <dbReference type="PROSITE" id="PS50893"/>
    </source>
</evidence>